<reference evidence="3" key="1">
    <citation type="journal article" date="2011" name="Science">
        <title>The plant cell wall-decomposing machinery underlies the functional diversity of forest fungi.</title>
        <authorList>
            <person name="Eastwood D.C."/>
            <person name="Floudas D."/>
            <person name="Binder M."/>
            <person name="Majcherczyk A."/>
            <person name="Schneider P."/>
            <person name="Aerts A."/>
            <person name="Asiegbu F.O."/>
            <person name="Baker S.E."/>
            <person name="Barry K."/>
            <person name="Bendiksby M."/>
            <person name="Blumentritt M."/>
            <person name="Coutinho P.M."/>
            <person name="Cullen D."/>
            <person name="de Vries R.P."/>
            <person name="Gathman A."/>
            <person name="Goodell B."/>
            <person name="Henrissat B."/>
            <person name="Ihrmark K."/>
            <person name="Kauserud H."/>
            <person name="Kohler A."/>
            <person name="LaButti K."/>
            <person name="Lapidus A."/>
            <person name="Lavin J.L."/>
            <person name="Lee Y.-H."/>
            <person name="Lindquist E."/>
            <person name="Lilly W."/>
            <person name="Lucas S."/>
            <person name="Morin E."/>
            <person name="Murat C."/>
            <person name="Oguiza J.A."/>
            <person name="Park J."/>
            <person name="Pisabarro A.G."/>
            <person name="Riley R."/>
            <person name="Rosling A."/>
            <person name="Salamov A."/>
            <person name="Schmidt O."/>
            <person name="Schmutz J."/>
            <person name="Skrede I."/>
            <person name="Stenlid J."/>
            <person name="Wiebenga A."/>
            <person name="Xie X."/>
            <person name="Kuees U."/>
            <person name="Hibbett D.S."/>
            <person name="Hoffmeister D."/>
            <person name="Hoegberg N."/>
            <person name="Martin F."/>
            <person name="Grigoriev I.V."/>
            <person name="Watkinson S.C."/>
        </authorList>
    </citation>
    <scope>NUCLEOTIDE SEQUENCE [LARGE SCALE GENOMIC DNA]</scope>
    <source>
        <strain evidence="3">strain S7.3</strain>
    </source>
</reference>
<dbReference type="EMBL" id="GL945482">
    <property type="protein sequence ID" value="EGN97704.1"/>
    <property type="molecule type" value="Genomic_DNA"/>
</dbReference>
<organism evidence="3">
    <name type="scientific">Serpula lacrymans var. lacrymans (strain S7.3)</name>
    <name type="common">Dry rot fungus</name>
    <dbReference type="NCBI Taxonomy" id="936435"/>
    <lineage>
        <taxon>Eukaryota</taxon>
        <taxon>Fungi</taxon>
        <taxon>Dikarya</taxon>
        <taxon>Basidiomycota</taxon>
        <taxon>Agaricomycotina</taxon>
        <taxon>Agaricomycetes</taxon>
        <taxon>Agaricomycetidae</taxon>
        <taxon>Boletales</taxon>
        <taxon>Coniophorineae</taxon>
        <taxon>Serpulaceae</taxon>
        <taxon>Serpula</taxon>
    </lineage>
</organism>
<feature type="non-terminal residue" evidence="2">
    <location>
        <position position="1"/>
    </location>
</feature>
<protein>
    <recommendedName>
        <fullName evidence="1">SigF-like NTF2-like domain-containing protein</fullName>
    </recommendedName>
</protein>
<evidence type="ECO:0000313" key="3">
    <source>
        <dbReference type="Proteomes" id="UP000008063"/>
    </source>
</evidence>
<keyword evidence="3" id="KW-1185">Reference proteome</keyword>
<dbReference type="HOGENOM" id="CLU_2782981_0_0_1"/>
<feature type="domain" description="SigF-like NTF2-like" evidence="1">
    <location>
        <begin position="1"/>
        <end position="57"/>
    </location>
</feature>
<dbReference type="Proteomes" id="UP000008063">
    <property type="component" value="Unassembled WGS sequence"/>
</dbReference>
<sequence length="69" mass="7979">YDDKLDVLIVEVVQSIHIRFVPFKPVPGRLIVRLLLQREGGKHYIHHQEDYIHPNVGVPSTTLCFDLTC</sequence>
<accession>F8Q3E3</accession>
<dbReference type="STRING" id="936435.F8Q3E3"/>
<dbReference type="Pfam" id="PF24840">
    <property type="entry name" value="NTF2_SigF"/>
    <property type="match status" value="1"/>
</dbReference>
<proteinExistence type="predicted"/>
<dbReference type="InParanoid" id="F8Q3E3"/>
<dbReference type="AlphaFoldDB" id="F8Q3E3"/>
<evidence type="ECO:0000259" key="1">
    <source>
        <dbReference type="Pfam" id="PF24840"/>
    </source>
</evidence>
<name>F8Q3E3_SERL3</name>
<gene>
    <name evidence="2" type="ORF">SERLA73DRAFT_92914</name>
</gene>
<evidence type="ECO:0000313" key="2">
    <source>
        <dbReference type="EMBL" id="EGN97704.1"/>
    </source>
</evidence>
<dbReference type="InterPro" id="IPR057514">
    <property type="entry name" value="NTF2_SigF"/>
</dbReference>